<feature type="region of interest" description="Disordered" evidence="7">
    <location>
        <begin position="108"/>
        <end position="127"/>
    </location>
</feature>
<evidence type="ECO:0000256" key="2">
    <source>
        <dbReference type="ARBA" id="ARBA00022574"/>
    </source>
</evidence>
<proteinExistence type="predicted"/>
<dbReference type="InterPro" id="IPR001680">
    <property type="entry name" value="WD40_rpt"/>
</dbReference>
<dbReference type="InterPro" id="IPR020472">
    <property type="entry name" value="WD40_PAC1"/>
</dbReference>
<dbReference type="Pfam" id="PF00400">
    <property type="entry name" value="WD40"/>
    <property type="match status" value="4"/>
</dbReference>
<keyword evidence="2 6" id="KW-0853">WD repeat</keyword>
<dbReference type="PRINTS" id="PR00320">
    <property type="entry name" value="GPROTEINBRPT"/>
</dbReference>
<evidence type="ECO:0000256" key="7">
    <source>
        <dbReference type="SAM" id="MobiDB-lite"/>
    </source>
</evidence>
<dbReference type="Pfam" id="PF12265">
    <property type="entry name" value="CAF1C_H4-bd"/>
    <property type="match status" value="1"/>
</dbReference>
<feature type="compositionally biased region" description="Basic and acidic residues" evidence="7">
    <location>
        <begin position="116"/>
        <end position="127"/>
    </location>
</feature>
<evidence type="ECO:0000256" key="3">
    <source>
        <dbReference type="ARBA" id="ARBA00022737"/>
    </source>
</evidence>
<sequence>MSAFPTDQVIDIDENITVDQAALKPDEYQRINEEYKIWKKNTPFLYDTVLSHALDWPSLTCQWLPDVESPAGENYTKHRLILGTHTSRTAKDYLMLVEVILPKTHAGIEGEDQDASNDRNKEGSANKGKRVDVLADYSETRGELGDYNPLSSARMRIIQRINHQNEVNRARYMPQNPNLIATKTVSGDVYVFDRTKHSSEPGTDGICRPDIKLKGQKKEGYGLSWSTLKSGHVLSASDDTTVCHWDIQSYQKGNNSLDPLRTYRGHTAVVEDVDWHAEDANMFASVGDDRKLMIWDTRSENYNKPSQQVEGHAEEINAVAWSKASPTLMLTGSGDHTVALWDIRRLDLKLHSFEAHHDEVLQVAWSPHDPTIFASSSTDRRVHLWDVSKIGEEQTPDDAEDGPPELLFVHGGHSNRPTDLSWCPNPEKRFHLATTAEDNVVMVWQPSKNIYGGDELTISPQELEAETE</sequence>
<feature type="repeat" description="WD" evidence="6">
    <location>
        <begin position="263"/>
        <end position="305"/>
    </location>
</feature>
<dbReference type="OrthoDB" id="427795at2759"/>
<comment type="subcellular location">
    <subcellularLocation>
        <location evidence="1">Nucleus</location>
    </subcellularLocation>
</comment>
<keyword evidence="4" id="KW-0156">Chromatin regulator</keyword>
<dbReference type="GO" id="GO:0006325">
    <property type="term" value="P:chromatin organization"/>
    <property type="evidence" value="ECO:0007669"/>
    <property type="project" value="UniProtKB-KW"/>
</dbReference>
<dbReference type="PROSITE" id="PS00678">
    <property type="entry name" value="WD_REPEATS_1"/>
    <property type="match status" value="1"/>
</dbReference>
<organism evidence="9 10">
    <name type="scientific">Filobasidium floriforme</name>
    <dbReference type="NCBI Taxonomy" id="5210"/>
    <lineage>
        <taxon>Eukaryota</taxon>
        <taxon>Fungi</taxon>
        <taxon>Dikarya</taxon>
        <taxon>Basidiomycota</taxon>
        <taxon>Agaricomycotina</taxon>
        <taxon>Tremellomycetes</taxon>
        <taxon>Filobasidiales</taxon>
        <taxon>Filobasidiaceae</taxon>
        <taxon>Filobasidium</taxon>
    </lineage>
</organism>
<dbReference type="Proteomes" id="UP000812966">
    <property type="component" value="Unassembled WGS sequence"/>
</dbReference>
<evidence type="ECO:0000259" key="8">
    <source>
        <dbReference type="Pfam" id="PF12265"/>
    </source>
</evidence>
<dbReference type="PROSITE" id="PS50294">
    <property type="entry name" value="WD_REPEATS_REGION"/>
    <property type="match status" value="3"/>
</dbReference>
<dbReference type="GO" id="GO:0005634">
    <property type="term" value="C:nucleus"/>
    <property type="evidence" value="ECO:0007669"/>
    <property type="project" value="UniProtKB-SubCell"/>
</dbReference>
<dbReference type="PANTHER" id="PTHR22850">
    <property type="entry name" value="WD40 REPEAT FAMILY"/>
    <property type="match status" value="1"/>
</dbReference>
<evidence type="ECO:0000256" key="4">
    <source>
        <dbReference type="ARBA" id="ARBA00022853"/>
    </source>
</evidence>
<comment type="caution">
    <text evidence="9">The sequence shown here is derived from an EMBL/GenBank/DDBJ whole genome shotgun (WGS) entry which is preliminary data.</text>
</comment>
<evidence type="ECO:0000313" key="9">
    <source>
        <dbReference type="EMBL" id="KAG7531333.1"/>
    </source>
</evidence>
<gene>
    <name evidence="9" type="ORF">FFLO_04454</name>
</gene>
<dbReference type="EMBL" id="JABELV010000094">
    <property type="protein sequence ID" value="KAG7531333.1"/>
    <property type="molecule type" value="Genomic_DNA"/>
</dbReference>
<dbReference type="InterPro" id="IPR022052">
    <property type="entry name" value="Histone-bd_RBBP4-like_N"/>
</dbReference>
<accession>A0A8K0NPX5</accession>
<feature type="repeat" description="WD" evidence="6">
    <location>
        <begin position="353"/>
        <end position="395"/>
    </location>
</feature>
<evidence type="ECO:0000256" key="1">
    <source>
        <dbReference type="ARBA" id="ARBA00004123"/>
    </source>
</evidence>
<evidence type="ECO:0000256" key="6">
    <source>
        <dbReference type="PROSITE-ProRule" id="PRU00221"/>
    </source>
</evidence>
<feature type="repeat" description="WD" evidence="6">
    <location>
        <begin position="309"/>
        <end position="344"/>
    </location>
</feature>
<reference evidence="9" key="1">
    <citation type="submission" date="2020-04" db="EMBL/GenBank/DDBJ databases">
        <title>Analysis of mating type loci in Filobasidium floriforme.</title>
        <authorList>
            <person name="Nowrousian M."/>
        </authorList>
    </citation>
    <scope>NUCLEOTIDE SEQUENCE</scope>
    <source>
        <strain evidence="9">CBS 6242</strain>
    </source>
</reference>
<keyword evidence="3" id="KW-0677">Repeat</keyword>
<dbReference type="InterPro" id="IPR036322">
    <property type="entry name" value="WD40_repeat_dom_sf"/>
</dbReference>
<feature type="domain" description="Histone-binding protein RBBP4-like N-terminal" evidence="8">
    <location>
        <begin position="33"/>
        <end position="103"/>
    </location>
</feature>
<dbReference type="PROSITE" id="PS50082">
    <property type="entry name" value="WD_REPEATS_2"/>
    <property type="match status" value="3"/>
</dbReference>
<dbReference type="AlphaFoldDB" id="A0A8K0NPX5"/>
<dbReference type="Gene3D" id="2.130.10.10">
    <property type="entry name" value="YVTN repeat-like/Quinoprotein amine dehydrogenase"/>
    <property type="match status" value="1"/>
</dbReference>
<dbReference type="InterPro" id="IPR050459">
    <property type="entry name" value="WD_repeat_RBAP46/RBAP48/MSI1"/>
</dbReference>
<evidence type="ECO:0000313" key="10">
    <source>
        <dbReference type="Proteomes" id="UP000812966"/>
    </source>
</evidence>
<evidence type="ECO:0000256" key="5">
    <source>
        <dbReference type="ARBA" id="ARBA00023242"/>
    </source>
</evidence>
<dbReference type="SUPFAM" id="SSF50978">
    <property type="entry name" value="WD40 repeat-like"/>
    <property type="match status" value="1"/>
</dbReference>
<keyword evidence="10" id="KW-1185">Reference proteome</keyword>
<dbReference type="InterPro" id="IPR019775">
    <property type="entry name" value="WD40_repeat_CS"/>
</dbReference>
<dbReference type="SMART" id="SM00320">
    <property type="entry name" value="WD40"/>
    <property type="match status" value="6"/>
</dbReference>
<protein>
    <recommendedName>
        <fullName evidence="8">Histone-binding protein RBBP4-like N-terminal domain-containing protein</fullName>
    </recommendedName>
</protein>
<dbReference type="InterPro" id="IPR015943">
    <property type="entry name" value="WD40/YVTN_repeat-like_dom_sf"/>
</dbReference>
<name>A0A8K0NPX5_9TREE</name>
<keyword evidence="5" id="KW-0539">Nucleus</keyword>